<evidence type="ECO:0000256" key="5">
    <source>
        <dbReference type="SAM" id="MobiDB-lite"/>
    </source>
</evidence>
<evidence type="ECO:0000256" key="1">
    <source>
        <dbReference type="ARBA" id="ARBA00004141"/>
    </source>
</evidence>
<dbReference type="GO" id="GO:0001518">
    <property type="term" value="C:voltage-gated sodium channel complex"/>
    <property type="evidence" value="ECO:0007669"/>
    <property type="project" value="TreeGrafter"/>
</dbReference>
<evidence type="ECO:0000259" key="7">
    <source>
        <dbReference type="Pfam" id="PF00520"/>
    </source>
</evidence>
<dbReference type="GO" id="GO:0005248">
    <property type="term" value="F:voltage-gated sodium channel activity"/>
    <property type="evidence" value="ECO:0007669"/>
    <property type="project" value="TreeGrafter"/>
</dbReference>
<keyword evidence="4 6" id="KW-0472">Membrane</keyword>
<dbReference type="Pfam" id="PF00520">
    <property type="entry name" value="Ion_trans"/>
    <property type="match status" value="1"/>
</dbReference>
<evidence type="ECO:0000256" key="6">
    <source>
        <dbReference type="SAM" id="Phobius"/>
    </source>
</evidence>
<dbReference type="Proteomes" id="UP000606786">
    <property type="component" value="Unassembled WGS sequence"/>
</dbReference>
<evidence type="ECO:0000313" key="8">
    <source>
        <dbReference type="EMBL" id="CAD7014763.1"/>
    </source>
</evidence>
<keyword evidence="2 6" id="KW-0812">Transmembrane</keyword>
<reference evidence="8" key="1">
    <citation type="submission" date="2020-11" db="EMBL/GenBank/DDBJ databases">
        <authorList>
            <person name="Whitehead M."/>
        </authorList>
    </citation>
    <scope>NUCLEOTIDE SEQUENCE</scope>
    <source>
        <strain evidence="8">EGII</strain>
    </source>
</reference>
<feature type="transmembrane region" description="Helical" evidence="6">
    <location>
        <begin position="84"/>
        <end position="102"/>
    </location>
</feature>
<dbReference type="Gene3D" id="1.10.287.70">
    <property type="match status" value="1"/>
</dbReference>
<feature type="region of interest" description="Disordered" evidence="5">
    <location>
        <begin position="413"/>
        <end position="494"/>
    </location>
</feature>
<organism evidence="8 9">
    <name type="scientific">Ceratitis capitata</name>
    <name type="common">Mediterranean fruit fly</name>
    <name type="synonym">Tephritis capitata</name>
    <dbReference type="NCBI Taxonomy" id="7213"/>
    <lineage>
        <taxon>Eukaryota</taxon>
        <taxon>Metazoa</taxon>
        <taxon>Ecdysozoa</taxon>
        <taxon>Arthropoda</taxon>
        <taxon>Hexapoda</taxon>
        <taxon>Insecta</taxon>
        <taxon>Pterygota</taxon>
        <taxon>Neoptera</taxon>
        <taxon>Endopterygota</taxon>
        <taxon>Diptera</taxon>
        <taxon>Brachycera</taxon>
        <taxon>Muscomorpha</taxon>
        <taxon>Tephritoidea</taxon>
        <taxon>Tephritidae</taxon>
        <taxon>Ceratitis</taxon>
        <taxon>Ceratitis</taxon>
    </lineage>
</organism>
<keyword evidence="9" id="KW-1185">Reference proteome</keyword>
<feature type="compositionally biased region" description="Basic residues" evidence="5">
    <location>
        <begin position="413"/>
        <end position="422"/>
    </location>
</feature>
<accession>A0A811VKX8</accession>
<proteinExistence type="predicted"/>
<dbReference type="GO" id="GO:0019228">
    <property type="term" value="P:neuronal action potential"/>
    <property type="evidence" value="ECO:0007669"/>
    <property type="project" value="TreeGrafter"/>
</dbReference>
<dbReference type="InterPro" id="IPR027359">
    <property type="entry name" value="Volt_channel_dom_sf"/>
</dbReference>
<evidence type="ECO:0000256" key="2">
    <source>
        <dbReference type="ARBA" id="ARBA00022692"/>
    </source>
</evidence>
<protein>
    <submittedName>
        <fullName evidence="8">(Mediterranean fruit fly) hypothetical protein</fullName>
    </submittedName>
</protein>
<dbReference type="EMBL" id="CAJHJT010000056">
    <property type="protein sequence ID" value="CAD7014763.1"/>
    <property type="molecule type" value="Genomic_DNA"/>
</dbReference>
<dbReference type="GO" id="GO:0086010">
    <property type="term" value="P:membrane depolarization during action potential"/>
    <property type="evidence" value="ECO:0007669"/>
    <property type="project" value="TreeGrafter"/>
</dbReference>
<gene>
    <name evidence="8" type="ORF">CCAP1982_LOCUS22737</name>
</gene>
<dbReference type="InterPro" id="IPR043203">
    <property type="entry name" value="VGCC_Ca_Na"/>
</dbReference>
<comment type="subcellular location">
    <subcellularLocation>
        <location evidence="1">Membrane</location>
        <topology evidence="1">Multi-pass membrane protein</topology>
    </subcellularLocation>
</comment>
<dbReference type="AlphaFoldDB" id="A0A811VKX8"/>
<feature type="domain" description="Ion transport" evidence="7">
    <location>
        <begin position="83"/>
        <end position="361"/>
    </location>
</feature>
<evidence type="ECO:0000313" key="9">
    <source>
        <dbReference type="Proteomes" id="UP000606786"/>
    </source>
</evidence>
<feature type="transmembrane region" description="Helical" evidence="6">
    <location>
        <begin position="109"/>
        <end position="127"/>
    </location>
</feature>
<dbReference type="FunFam" id="1.20.120.350:FF:000058">
    <property type="entry name" value="Sodium channel protein"/>
    <property type="match status" value="1"/>
</dbReference>
<feature type="transmembrane region" description="Helical" evidence="6">
    <location>
        <begin position="147"/>
        <end position="167"/>
    </location>
</feature>
<feature type="compositionally biased region" description="Low complexity" evidence="5">
    <location>
        <begin position="464"/>
        <end position="492"/>
    </location>
</feature>
<dbReference type="Gene3D" id="1.20.120.350">
    <property type="entry name" value="Voltage-gated potassium channels. Chain C"/>
    <property type="match status" value="2"/>
</dbReference>
<keyword evidence="3 6" id="KW-1133">Transmembrane helix</keyword>
<dbReference type="PANTHER" id="PTHR10037">
    <property type="entry name" value="VOLTAGE-GATED CATION CHANNEL CALCIUM AND SODIUM"/>
    <property type="match status" value="1"/>
</dbReference>
<comment type="caution">
    <text evidence="8">The sequence shown here is derived from an EMBL/GenBank/DDBJ whole genome shotgun (WGS) entry which is preliminary data.</text>
</comment>
<feature type="transmembrane region" description="Helical" evidence="6">
    <location>
        <begin position="202"/>
        <end position="222"/>
    </location>
</feature>
<dbReference type="FunFam" id="1.10.287.70:FF:000089">
    <property type="entry name" value="Sodium channel protein"/>
    <property type="match status" value="1"/>
</dbReference>
<dbReference type="InterPro" id="IPR005821">
    <property type="entry name" value="Ion_trans_dom"/>
</dbReference>
<feature type="compositionally biased region" description="Acidic residues" evidence="5">
    <location>
        <begin position="564"/>
        <end position="573"/>
    </location>
</feature>
<feature type="transmembrane region" description="Helical" evidence="6">
    <location>
        <begin position="330"/>
        <end position="356"/>
    </location>
</feature>
<dbReference type="OrthoDB" id="2984333at2759"/>
<name>A0A811VKX8_CERCA</name>
<evidence type="ECO:0000256" key="4">
    <source>
        <dbReference type="ARBA" id="ARBA00023136"/>
    </source>
</evidence>
<feature type="compositionally biased region" description="Low complexity" evidence="5">
    <location>
        <begin position="426"/>
        <end position="440"/>
    </location>
</feature>
<feature type="region of interest" description="Disordered" evidence="5">
    <location>
        <begin position="519"/>
        <end position="573"/>
    </location>
</feature>
<dbReference type="PANTHER" id="PTHR10037:SF62">
    <property type="entry name" value="SODIUM CHANNEL PROTEIN 60E"/>
    <property type="match status" value="1"/>
</dbReference>
<sequence length="717" mass="81392">MNGSACARQLEASSAANTGPRIACAESPPQIYEISGFYFQTFCVVSKRFRKNYIHRFTGTKSLFLFHPWSTGRRVCVYIATNQFFDYCVMATILFNCIFLAMTETVEEAEYIFLAIYSIEMVIKIVAKGFLLNKYTYLRNPWNWLDFVVITSGYATIGMEVGNLAGLRTFRVLRALKTVSIMPGLKTIINALLHSFRQLAEVMTLTIFCLMVFALFALQVYMGELRNKCVRNLPDDWINTTDLEWRSWINETDNWLYDDEELPMLCGNLTGARHCPSGYTCLCVGENPNHGYTNFDNFMWSMLTTFQLITLDYWENVYNMVLATSGPMSVSFFTVVVFFGSFYLINLMLAVVALSYEEEAEITNEERKKDLLDHRDDSTFSFDPSVLNVKKLNKNNKKKIDSRKGVLLASYSKKKTRRKKLKGAKDSINNANDSNGNGQNKSRSVTPSPGPSPRHSNAERPKELQLQLSGSQQQQLLPPSNTQQQPKQQQEMQELDKFQDIPTEALIPKDAQTLRTRIGFQEDGNKNPNMLYPSDYKGQLVPGSRQASSNSSGVYRESSQDDSGVVDDHEEQDAAAEMVNVSTVELPNELTSVTLALSPREVRLIKCNGNIARIKKHNIYALHQEFSSEIVVIDDLPDRNCDKCVQCCANYEGWLQFQNCLYKNVSDDIFLVLQVVRDPLFELAITLCIVLNTAFLAMEHHGMSENFRNALDVGNKV</sequence>
<dbReference type="SUPFAM" id="SSF81324">
    <property type="entry name" value="Voltage-gated potassium channels"/>
    <property type="match status" value="1"/>
</dbReference>
<evidence type="ECO:0000256" key="3">
    <source>
        <dbReference type="ARBA" id="ARBA00022989"/>
    </source>
</evidence>